<organism evidence="5 6">
    <name type="scientific">Mycobacterium helveticum</name>
    <dbReference type="NCBI Taxonomy" id="2592811"/>
    <lineage>
        <taxon>Bacteria</taxon>
        <taxon>Bacillati</taxon>
        <taxon>Actinomycetota</taxon>
        <taxon>Actinomycetes</taxon>
        <taxon>Mycobacteriales</taxon>
        <taxon>Mycobacteriaceae</taxon>
        <taxon>Mycobacterium</taxon>
    </lineage>
</organism>
<feature type="domain" description="Carboxyltransferase" evidence="4">
    <location>
        <begin position="25"/>
        <end position="297"/>
    </location>
</feature>
<evidence type="ECO:0000313" key="6">
    <source>
        <dbReference type="Proteomes" id="UP000320513"/>
    </source>
</evidence>
<dbReference type="Pfam" id="PF02626">
    <property type="entry name" value="CT_A_B"/>
    <property type="match status" value="1"/>
</dbReference>
<proteinExistence type="predicted"/>
<dbReference type="AlphaFoldDB" id="A0A557XU67"/>
<evidence type="ECO:0000256" key="2">
    <source>
        <dbReference type="ARBA" id="ARBA00022801"/>
    </source>
</evidence>
<reference evidence="5 6" key="1">
    <citation type="submission" date="2019-07" db="EMBL/GenBank/DDBJ databases">
        <title>New Mycobacterium species.</title>
        <authorList>
            <person name="Tortoli E."/>
            <person name="Ghielmetti G."/>
            <person name="Friedel U."/>
            <person name="Trovato A."/>
        </authorList>
    </citation>
    <scope>NUCLEOTIDE SEQUENCE [LARGE SCALE GENOMIC DNA]</scope>
    <source>
        <strain evidence="5 6">16-83</strain>
    </source>
</reference>
<accession>A0A557XU67</accession>
<dbReference type="NCBIfam" id="TIGR00724">
    <property type="entry name" value="urea_amlyse_rel"/>
    <property type="match status" value="1"/>
</dbReference>
<dbReference type="OrthoDB" id="9768696at2"/>
<dbReference type="PANTHER" id="PTHR43309">
    <property type="entry name" value="5-OXOPROLINASE SUBUNIT C"/>
    <property type="match status" value="1"/>
</dbReference>
<keyword evidence="5" id="KW-0456">Lyase</keyword>
<dbReference type="Gene3D" id="2.40.100.10">
    <property type="entry name" value="Cyclophilin-like"/>
    <property type="match status" value="1"/>
</dbReference>
<keyword evidence="1" id="KW-0547">Nucleotide-binding</keyword>
<keyword evidence="6" id="KW-1185">Reference proteome</keyword>
<dbReference type="SUPFAM" id="SSF50891">
    <property type="entry name" value="Cyclophilin-like"/>
    <property type="match status" value="1"/>
</dbReference>
<dbReference type="GO" id="GO:0005524">
    <property type="term" value="F:ATP binding"/>
    <property type="evidence" value="ECO:0007669"/>
    <property type="project" value="UniProtKB-KW"/>
</dbReference>
<protein>
    <submittedName>
        <fullName evidence="5">5-oxoprolinase/urea amidolyase family protein</fullName>
    </submittedName>
</protein>
<dbReference type="GO" id="GO:0016787">
    <property type="term" value="F:hydrolase activity"/>
    <property type="evidence" value="ECO:0007669"/>
    <property type="project" value="UniProtKB-KW"/>
</dbReference>
<keyword evidence="3" id="KW-0067">ATP-binding</keyword>
<dbReference type="RefSeq" id="WP_144950357.1">
    <property type="nucleotide sequence ID" value="NZ_VMQU01000041.1"/>
</dbReference>
<evidence type="ECO:0000256" key="3">
    <source>
        <dbReference type="ARBA" id="ARBA00022840"/>
    </source>
</evidence>
<evidence type="ECO:0000256" key="1">
    <source>
        <dbReference type="ARBA" id="ARBA00022741"/>
    </source>
</evidence>
<gene>
    <name evidence="5" type="ORF">FPZ47_11795</name>
</gene>
<dbReference type="SMART" id="SM00797">
    <property type="entry name" value="AHS2"/>
    <property type="match status" value="1"/>
</dbReference>
<evidence type="ECO:0000313" key="5">
    <source>
        <dbReference type="EMBL" id="TVS89534.1"/>
    </source>
</evidence>
<dbReference type="InterPro" id="IPR029000">
    <property type="entry name" value="Cyclophilin-like_dom_sf"/>
</dbReference>
<evidence type="ECO:0000259" key="4">
    <source>
        <dbReference type="SMART" id="SM00797"/>
    </source>
</evidence>
<dbReference type="PANTHER" id="PTHR43309:SF3">
    <property type="entry name" value="5-OXOPROLINASE SUBUNIT C"/>
    <property type="match status" value="1"/>
</dbReference>
<dbReference type="Proteomes" id="UP000320513">
    <property type="component" value="Unassembled WGS sequence"/>
</dbReference>
<dbReference type="InterPro" id="IPR052708">
    <property type="entry name" value="PxpC"/>
</dbReference>
<dbReference type="InterPro" id="IPR003778">
    <property type="entry name" value="CT_A_B"/>
</dbReference>
<dbReference type="GO" id="GO:0016829">
    <property type="term" value="F:lyase activity"/>
    <property type="evidence" value="ECO:0007669"/>
    <property type="project" value="UniProtKB-KW"/>
</dbReference>
<dbReference type="EMBL" id="VMQU01000041">
    <property type="protein sequence ID" value="TVS89534.1"/>
    <property type="molecule type" value="Genomic_DNA"/>
</dbReference>
<keyword evidence="2" id="KW-0378">Hydrolase</keyword>
<comment type="caution">
    <text evidence="5">The sequence shown here is derived from an EMBL/GenBank/DDBJ whole genome shotgun (WGS) entry which is preliminary data.</text>
</comment>
<name>A0A557XU67_9MYCO</name>
<sequence length="303" mass="32227">MITLEILRTGPFAVVQDLGRTGLAHLGVSGSGAADRRAHKLANRLVANPDDRATVEVTFGGFSARVRGGDVDIAVTGADTDPTVNGIKFGTNSIHRVRDGQVIALGAPRAGLRTYVAVRGGICVEPVLGSRSYDVMSAIGPSPLRPGDRLPVGEHTAAYPELDQAPVAAITGDVVELSVVPGPRDDWFVDPDALVRDDWVASHRSDRVGMRLVGRPLHYHFPDRQLPSEGTCRGGIQVPPNGLPVILGPDHPVTGGYPVVGVVTDEDIDKVAQVRPGQRVRLHWARPRSPRGDGSRARLAHLS</sequence>